<dbReference type="InterPro" id="IPR018391">
    <property type="entry name" value="PQQ_b-propeller_rpt"/>
</dbReference>
<name>A0A0J6VRD3_9MYCO</name>
<dbReference type="SUPFAM" id="SSF81296">
    <property type="entry name" value="E set domains"/>
    <property type="match status" value="1"/>
</dbReference>
<dbReference type="Pfam" id="PF17803">
    <property type="entry name" value="Cadherin_4"/>
    <property type="match status" value="2"/>
</dbReference>
<feature type="compositionally biased region" description="Polar residues" evidence="2">
    <location>
        <begin position="200"/>
        <end position="211"/>
    </location>
</feature>
<dbReference type="InterPro" id="IPR019405">
    <property type="entry name" value="Lactonase_7-beta_prop"/>
</dbReference>
<dbReference type="InterPro" id="IPR011964">
    <property type="entry name" value="YVTN_b-propeller_repeat"/>
</dbReference>
<dbReference type="GO" id="GO:0016829">
    <property type="term" value="F:lyase activity"/>
    <property type="evidence" value="ECO:0007669"/>
    <property type="project" value="UniProtKB-KW"/>
</dbReference>
<feature type="region of interest" description="Disordered" evidence="2">
    <location>
        <begin position="49"/>
        <end position="77"/>
    </location>
</feature>
<accession>A0A0J6VRD3</accession>
<evidence type="ECO:0000259" key="3">
    <source>
        <dbReference type="PROSITE" id="PS50268"/>
    </source>
</evidence>
<dbReference type="Proteomes" id="UP000036513">
    <property type="component" value="Unassembled WGS sequence"/>
</dbReference>
<organism evidence="4 5">
    <name type="scientific">Mycolicibacterium chlorophenolicum</name>
    <dbReference type="NCBI Taxonomy" id="37916"/>
    <lineage>
        <taxon>Bacteria</taxon>
        <taxon>Bacillati</taxon>
        <taxon>Actinomycetota</taxon>
        <taxon>Actinomycetes</taxon>
        <taxon>Mycobacteriales</taxon>
        <taxon>Mycobacteriaceae</taxon>
        <taxon>Mycolicibacterium</taxon>
    </lineage>
</organism>
<dbReference type="GO" id="GO:0007156">
    <property type="term" value="P:homophilic cell adhesion via plasma membrane adhesion molecules"/>
    <property type="evidence" value="ECO:0007669"/>
    <property type="project" value="InterPro"/>
</dbReference>
<dbReference type="GO" id="GO:0016020">
    <property type="term" value="C:membrane"/>
    <property type="evidence" value="ECO:0007669"/>
    <property type="project" value="InterPro"/>
</dbReference>
<sequence>MTSTPEILRPRIAGEKKAATLPRLKWELVHAEPGHLVFAMPGLMPAAHPRVRGGAGRSGGWAPSGSPTEHQPPATSNEHHALEYARYIGRIGVLAAALGVGAALAGQQPAIASAEPADSDSSTSTSTTATDTGATSPDRFASDETTPSGSADDTTSETSESAADAETSETEPETDIADAETDVAPPTSPESTPEVDEQSESPVANPESTEATAPIDAVPAPVVDGGAPTAETQTALPVENTPPQVVVPDRGEPRPATRHEISSEAPEVEETTTNGLTTAPSPSMQAPEKLTAEPAEPLGTPLTPRDAITATTPAAPAPVGIVSRFVETVLAPLNPSATTPAAAEAAQAPVVWGLFAWIRRSFFNSTPTLALDPTQTTQVDDTISGRLVVTDADGDPVNFTASAPVNGGTVVVRPDGTFTYTAPTTLYRTGGSDTFTVTATDAGTYPHMHGMSGFLNAITFGWLGDDGHDVSTTVTVTVNAAPIAAVPAFTLGAVDHTTGAVPGILRVTDPDQNTLRYTVTGGPADGSVVLDAGTGTFTYTPTPIARHEASAENATPDQLADDFAVTVDDSHGGVITVPVSVTIDPTNVAPAMTLTVSDPNSDGSVDVLVTVNDPDTDPVTYLVIHDPAYGQLTRTSSGYLYTPTDQARHAAAATPGQDYDQFTVEAHDAHHGVDTETVSVELAPSNAAPVAIGDTYTTAEDSPVSGNVLTNDTDADHDSLAAALHTPPTHGTVAIDTDGSFTYTPAAEYTGDDSFTYVATDGHGGAGIGAVSITVTPVNDAPVAVDDTVTTSEDTAVSGNVLANDIDVDNPTLTVASHTDPAHGTLSIANDGSFTYTPSQNWSGTDAFTYTATDGALTSNTATVSIAVTPVNDAPTATDDTYTTDEDTPVSGNVLANDTDVEAATLTVASHTDPAHGTLSIDTDGSFTYTPTENWSGADSFTYTASDGVRSSTPATVTVTVTPVNDAPVAHSDTYTTDEDTPLTIPAPGLLTNDTDVEGASLIVADWTPAAHGGVVVYADRSFTYTPAADYHGEDSFTYYVTDGTDSSSPATVTITVNPVNDAPRTADDSYSTAEDTPVIVPAPGVLANDTDVENEPLTVTAFTQPAHGAVVVNPDGSFTYTPTPDFNGEDSFTYTASDTQGAEGTATVAVTITPVNDAPVVEATVGAPNGSTGSVTVSLTASDPDGDPISVTTTRPARGTLSVNPDGTYSYTPTAAARLNAGNTPSADTDAFTVTVTDAAGANTQVAVGVPIAPADPAVTAIITVGTDPRGVAVSPDGTRAYVTDAGANTVSVIDTATNTTIKTIYVSGNPSTVALTPDGATAYVTQWAGGTARNTVAVIDTATNTVVKTIVVGRNPAAVVVDPSGNVAYVTNYASDGGTPSVSVIDTDTNTVATTITLNGNPAGVAVSPDGGRLYVANTGSRNSVTVIDTAHNTVITTIVVAPNAGSVAVSPDGTRAYVSSATTNSVAVIDTATNTVIRTVPVGSSPSTIVFSADGTLAYVANTGSNTVSMIDTATNTVIETVPVGSNAFGLAMSPTGTAYLDNVVNGRGSTTVISLVASAPTASTTVSAPNSAGVVTVTLSARDPEGDPLTVTNTDPAKGSVEVVDNADGTWDYTYTPTDTARHESAVVGAPPAAKQDTFTITVTDALGGAAVLPVLVAISPLNIAPVGGRSNSSDPDPSTGKVTGTVTGVTDADGDSLTYTGPGTSAKGGTVTVQSGGSFTYVPTDEARHAAAAENASSADRSDSFTVTASDGHGGSVNVEVTVTVAPANAAPTATVGTLITDHVSGIVTGTIAAADTDDDELTYTVTGFAVGGAVTVNPDGTFNYDPSDAARLHAGLTPDTETDSFTVTVNDGHGGTTPITVGNVPVSPVVATVTATISVANDPNFVAFTPDGNYAYTANYQGGTVSVIDTNPTHLTYNTVVATIPVGQSVGAQVAISPDGSRAYVANFNSNTVSVIDTATNALVDTNPTMAGTQSISVGTHPYGVAVSPDGSLAYIANNASGTVSVIDTDTNTVAATIPVGANPYGVAVADTPVGTRAYVANNASGTVSVIDTAANTVINTIPVGTSPFGVAVSPDGASAYVTSLSGGTLSVIDTATNTITATIPVGGSPFGVAVSPDGSLAYVTNNGSGTVSVIDTATNTVIQSIPANSYPFGVAVSPDGGRLCVAYNNARNTVRVISLVPSQNSAPVAGVPGYTVTGTNPTTGAVTGNLHVTDPDHDTLSYIAPVTTAKGGAVIVAASGSFIYTPTPEARHAASADSAGAGDRQDSFSVTVKDGRGGTVAVPVTVTISPTNEEPTSAPIVGPVNSTTGVVNGSLNAGDLDNDTLTYTVTGAPMRGAVAITPGGTFSYDPTDAARLQAGLTPEADTDSFTVTITDAHGGSTDVTVAGVPVTPAEATVTATVPLPGGSAPIGIAVTPDGTRAYVANYGAGVSPSVLSVIDTETNTPVATVDVRDPASAVAVSPDGRLLYATIAWGGSRVAVIDIDTTSDTYNTVIATIPVASDSWGLAFSPDGSRAYVTNMGSNSMTIIDTRTNTVIQTVPVGGAGSQPMGVSISPDGTRAYVANSNKGSVSIIDTSSNTLVDTVSVGSSPTHVTFGRDGTLAYVTNTGSNTVSVITSATNTVLSTLYVGDAPGGIAVSPDGSLAYVTNNGSGTVSVIDTATNTVIGTLQGLNAPRAVAVSPDGTSYAPGGDSVSVISLVTVNSAPEAADPAYTIAGVNPTTAQVGGTLNVTDPDNDVLSYSAPATTGKGGTVMVMPNGFFTYTPTAAIRHAAADENVSAADKNDTFTVTVSDGRGGTTTVPVTVAISPANTAPAPTSPPTVGNPTPSGIVSGSLKVADADSDPLTYSVTGAPARGLVTVDRNTGIYTYTPFDAARLHADTTPGPDTDTFTVTVADGHGGSTQVTVTSVPVSAAEVTLEATVAVGPQPAGVAVSPNGTRTYIADNGSNAVSIVDTATNTALKSVLVGSNPYGVAVSPDGALLYVTNQGSNSLSVINTATNTVADTITVGTSPRGVVISPDGAHAYVANQGSNSLSVINTATRTIDSTITSIGAMPWGVAVSPDGSRVYVANRASGSVSVIDTATNTTIKTIGTGGNAYAVAVSPSGSRAYVTNSIGNTVAIIDTTANAVVGNITVGSQPYGVAFSPDGSLVYVANRGSSSVSVIDTAAGTVVATVSAITGPYGIAAGPDGTAYVTNNSSNAVSVISLNAAPVATTTVGTADPATGEVHVTVSASDPEGAPLSVTNPAPSRGHVDVVDNGNGTWTYTYTPTDGARVLAGLTPETETDTFTVTVTDASGVTTAVPVAPIPIAPATPALTATVSVMGAPNQVVVSSDGTRAYVSNSGSSSVSVIDTTTDTRISTIATGSSPHGLALSPNGTRLYVASQGNDTVSVIDTVSNTVVTNVAVTGTPYGVTVSPDGTRAYVTRINASSIAVIDTSTNTLVTYISVSGAYPIAVTVSPDGSRAYVANEGSNTVSVINTATNAEIKVISVGVGPRAVAVTPDGTRVYVANDAHGGANGTVSVIDTATNAVTATIPISGSLRGVAIAPDGSLAYATSSTGTVSFIDLDATSPTYNTVIASVPVGNPDGVVVGPDGDAYVANWASNKVTTISLVPVA</sequence>
<feature type="region of interest" description="Disordered" evidence="2">
    <location>
        <begin position="2261"/>
        <end position="2281"/>
    </location>
</feature>
<dbReference type="Pfam" id="PF17963">
    <property type="entry name" value="Big_9"/>
    <property type="match status" value="13"/>
</dbReference>
<dbReference type="STRING" id="37916.MCHLDSM_04162"/>
<feature type="compositionally biased region" description="Low complexity" evidence="2">
    <location>
        <begin position="113"/>
        <end position="138"/>
    </location>
</feature>
<keyword evidence="4" id="KW-0456">Lyase</keyword>
<protein>
    <submittedName>
        <fullName evidence="4">Virginiamycin B lyase</fullName>
    </submittedName>
</protein>
<dbReference type="InterPro" id="IPR015943">
    <property type="entry name" value="WD40/YVTN_repeat-like_dom_sf"/>
</dbReference>
<feature type="compositionally biased region" description="Polar residues" evidence="2">
    <location>
        <begin position="65"/>
        <end position="76"/>
    </location>
</feature>
<dbReference type="InterPro" id="IPR014756">
    <property type="entry name" value="Ig_E-set"/>
</dbReference>
<dbReference type="PROSITE" id="PS50194">
    <property type="entry name" value="FILAMIN_REPEAT"/>
    <property type="match status" value="1"/>
</dbReference>
<dbReference type="NCBIfam" id="TIGR01965">
    <property type="entry name" value="VCBS_repeat"/>
    <property type="match status" value="10"/>
</dbReference>
<reference evidence="4 5" key="1">
    <citation type="journal article" date="2015" name="Genome Biol. Evol.">
        <title>Characterization of Three Mycobacterium spp. with Potential Use in Bioremediation by Genome Sequencing and Comparative Genomics.</title>
        <authorList>
            <person name="Das S."/>
            <person name="Pettersson B.M."/>
            <person name="Behra P.R."/>
            <person name="Ramesh M."/>
            <person name="Dasgupta S."/>
            <person name="Bhattacharya A."/>
            <person name="Kirsebom L.A."/>
        </authorList>
    </citation>
    <scope>NUCLEOTIDE SEQUENCE [LARGE SCALE GENOMIC DNA]</scope>
    <source>
        <strain evidence="4 5">DSM 43826</strain>
    </source>
</reference>
<feature type="region of interest" description="Disordered" evidence="2">
    <location>
        <begin position="113"/>
        <end position="288"/>
    </location>
</feature>
<feature type="compositionally biased region" description="Acidic residues" evidence="2">
    <location>
        <begin position="166"/>
        <end position="181"/>
    </location>
</feature>
<dbReference type="NCBIfam" id="NF012211">
    <property type="entry name" value="tand_rpt_95"/>
    <property type="match status" value="5"/>
</dbReference>
<dbReference type="Gene3D" id="2.130.10.10">
    <property type="entry name" value="YVTN repeat-like/Quinoprotein amine dehydrogenase"/>
    <property type="match status" value="12"/>
</dbReference>
<evidence type="ECO:0000256" key="1">
    <source>
        <dbReference type="ARBA" id="ARBA00022729"/>
    </source>
</evidence>
<dbReference type="CDD" id="cd05819">
    <property type="entry name" value="NHL"/>
    <property type="match status" value="1"/>
</dbReference>
<dbReference type="InterPro" id="IPR040853">
    <property type="entry name" value="RapA2_cadherin-like"/>
</dbReference>
<evidence type="ECO:0000313" key="4">
    <source>
        <dbReference type="EMBL" id="KMO72013.1"/>
    </source>
</evidence>
<proteinExistence type="predicted"/>
<dbReference type="PATRIC" id="fig|37916.4.peg.4129"/>
<dbReference type="Pfam" id="PF02239">
    <property type="entry name" value="Cytochrom_D1"/>
    <property type="match status" value="1"/>
</dbReference>
<dbReference type="PANTHER" id="PTHR47197">
    <property type="entry name" value="PROTEIN NIRF"/>
    <property type="match status" value="1"/>
</dbReference>
<feature type="compositionally biased region" description="Low complexity" evidence="2">
    <location>
        <begin position="148"/>
        <end position="165"/>
    </location>
</feature>
<keyword evidence="1" id="KW-0732">Signal</keyword>
<dbReference type="SUPFAM" id="SSF51004">
    <property type="entry name" value="C-terminal (heme d1) domain of cytochrome cd1-nitrite reductase"/>
    <property type="match status" value="6"/>
</dbReference>
<dbReference type="SMART" id="SM00564">
    <property type="entry name" value="PQQ"/>
    <property type="match status" value="9"/>
</dbReference>
<evidence type="ECO:0000313" key="5">
    <source>
        <dbReference type="Proteomes" id="UP000036513"/>
    </source>
</evidence>
<dbReference type="Pfam" id="PF21783">
    <property type="entry name" value="YNCE"/>
    <property type="match status" value="3"/>
</dbReference>
<feature type="domain" description="Cadherin" evidence="3">
    <location>
        <begin position="501"/>
        <end position="629"/>
    </location>
</feature>
<dbReference type="Pfam" id="PF10282">
    <property type="entry name" value="Lactonase"/>
    <property type="match status" value="3"/>
</dbReference>
<dbReference type="GO" id="GO:0005975">
    <property type="term" value="P:carbohydrate metabolic process"/>
    <property type="evidence" value="ECO:0007669"/>
    <property type="project" value="UniProtKB-ARBA"/>
</dbReference>
<feature type="compositionally biased region" description="Basic and acidic residues" evidence="2">
    <location>
        <begin position="249"/>
        <end position="262"/>
    </location>
</feature>
<dbReference type="RefSeq" id="WP_048471557.1">
    <property type="nucleotide sequence ID" value="NZ_JYNL01000048.1"/>
</dbReference>
<feature type="compositionally biased region" description="Polar residues" evidence="2">
    <location>
        <begin position="271"/>
        <end position="284"/>
    </location>
</feature>
<dbReference type="InterPro" id="IPR011048">
    <property type="entry name" value="Haem_d1_sf"/>
</dbReference>
<dbReference type="PROSITE" id="PS50268">
    <property type="entry name" value="CADHERIN_2"/>
    <property type="match status" value="1"/>
</dbReference>
<feature type="compositionally biased region" description="Low complexity" evidence="2">
    <location>
        <begin position="1684"/>
        <end position="1695"/>
    </location>
</feature>
<gene>
    <name evidence="4" type="primary">vgb_2</name>
    <name evidence="4" type="ORF">MCHLDSM_04162</name>
</gene>
<feature type="region of interest" description="Disordered" evidence="2">
    <location>
        <begin position="1672"/>
        <end position="1715"/>
    </location>
</feature>
<dbReference type="InterPro" id="IPR011044">
    <property type="entry name" value="Quino_amine_DH_bsu"/>
</dbReference>
<keyword evidence="5" id="KW-1185">Reference proteome</keyword>
<dbReference type="PANTHER" id="PTHR47197:SF3">
    <property type="entry name" value="DIHYDRO-HEME D1 DEHYDROGENASE"/>
    <property type="match status" value="1"/>
</dbReference>
<comment type="caution">
    <text evidence="4">The sequence shown here is derived from an EMBL/GenBank/DDBJ whole genome shotgun (WGS) entry which is preliminary data.</text>
</comment>
<dbReference type="InterPro" id="IPR017868">
    <property type="entry name" value="Filamin/ABP280_repeat-like"/>
</dbReference>
<dbReference type="InterPro" id="IPR002126">
    <property type="entry name" value="Cadherin-like_dom"/>
</dbReference>
<dbReference type="Gene3D" id="2.60.40.3440">
    <property type="match status" value="5"/>
</dbReference>
<dbReference type="Gene3D" id="2.60.40.10">
    <property type="entry name" value="Immunoglobulins"/>
    <property type="match status" value="1"/>
</dbReference>
<dbReference type="SMART" id="SM00320">
    <property type="entry name" value="WD40"/>
    <property type="match status" value="19"/>
</dbReference>
<dbReference type="InterPro" id="IPR051200">
    <property type="entry name" value="Host-pathogen_enzymatic-act"/>
</dbReference>
<dbReference type="NCBIfam" id="TIGR02276">
    <property type="entry name" value="beta_rpt_yvtn"/>
    <property type="match status" value="25"/>
</dbReference>
<dbReference type="InterPro" id="IPR013783">
    <property type="entry name" value="Ig-like_fold"/>
</dbReference>
<dbReference type="SUPFAM" id="SSF50969">
    <property type="entry name" value="YVTN repeat-like/Quinoprotein amine dehydrogenase"/>
    <property type="match status" value="2"/>
</dbReference>
<dbReference type="EMBL" id="JYNL01000048">
    <property type="protein sequence ID" value="KMO72013.1"/>
    <property type="molecule type" value="Genomic_DNA"/>
</dbReference>
<dbReference type="InterPro" id="IPR001680">
    <property type="entry name" value="WD40_rpt"/>
</dbReference>
<dbReference type="InterPro" id="IPR010221">
    <property type="entry name" value="VCBS_dom"/>
</dbReference>
<dbReference type="GO" id="GO:0005509">
    <property type="term" value="F:calcium ion binding"/>
    <property type="evidence" value="ECO:0007669"/>
    <property type="project" value="InterPro"/>
</dbReference>
<evidence type="ECO:0000256" key="2">
    <source>
        <dbReference type="SAM" id="MobiDB-lite"/>
    </source>
</evidence>
<dbReference type="InterPro" id="IPR048433">
    <property type="entry name" value="YNCE-like_beta-prop"/>
</dbReference>